<dbReference type="EMBL" id="BNEE01000004">
    <property type="protein sequence ID" value="GHI84134.1"/>
    <property type="molecule type" value="Genomic_DNA"/>
</dbReference>
<organism evidence="2 3">
    <name type="scientific">Streptomyces xanthophaeus</name>
    <dbReference type="NCBI Taxonomy" id="67385"/>
    <lineage>
        <taxon>Bacteria</taxon>
        <taxon>Bacillati</taxon>
        <taxon>Actinomycetota</taxon>
        <taxon>Actinomycetes</taxon>
        <taxon>Kitasatosporales</taxon>
        <taxon>Streptomycetaceae</taxon>
        <taxon>Streptomyces</taxon>
    </lineage>
</organism>
<evidence type="ECO:0000313" key="3">
    <source>
        <dbReference type="Proteomes" id="UP000600026"/>
    </source>
</evidence>
<feature type="compositionally biased region" description="Basic and acidic residues" evidence="1">
    <location>
        <begin position="71"/>
        <end position="80"/>
    </location>
</feature>
<evidence type="ECO:0000256" key="1">
    <source>
        <dbReference type="SAM" id="MobiDB-lite"/>
    </source>
</evidence>
<dbReference type="AlphaFoldDB" id="A0A919GUM8"/>
<feature type="compositionally biased region" description="Polar residues" evidence="1">
    <location>
        <begin position="46"/>
        <end position="58"/>
    </location>
</feature>
<dbReference type="Proteomes" id="UP000600026">
    <property type="component" value="Unassembled WGS sequence"/>
</dbReference>
<sequence length="80" mass="8881">MSDTARIRPFANEPMGFGANVHDMRERSFQNAIQSYYNKDRLTTPQGMLSAPVANSRTGRGLFDGLNPADAPRRSFSDVC</sequence>
<reference evidence="2" key="1">
    <citation type="submission" date="2020-09" db="EMBL/GenBank/DDBJ databases">
        <title>Whole genome shotgun sequence of Streptomyces xanthophaeus NBRC 12829.</title>
        <authorList>
            <person name="Komaki H."/>
            <person name="Tamura T."/>
        </authorList>
    </citation>
    <scope>NUCLEOTIDE SEQUENCE</scope>
    <source>
        <strain evidence="2">NBRC 12829</strain>
    </source>
</reference>
<gene>
    <name evidence="2" type="ORF">Sxan_14980</name>
</gene>
<protein>
    <submittedName>
        <fullName evidence="2">Uncharacterized protein</fullName>
    </submittedName>
</protein>
<evidence type="ECO:0000313" key="2">
    <source>
        <dbReference type="EMBL" id="GHI84134.1"/>
    </source>
</evidence>
<accession>A0A919GUM8</accession>
<comment type="caution">
    <text evidence="2">The sequence shown here is derived from an EMBL/GenBank/DDBJ whole genome shotgun (WGS) entry which is preliminary data.</text>
</comment>
<keyword evidence="3" id="KW-1185">Reference proteome</keyword>
<name>A0A919GUM8_9ACTN</name>
<dbReference type="RefSeq" id="WP_031142185.1">
    <property type="nucleotide sequence ID" value="NZ_BNEE01000004.1"/>
</dbReference>
<proteinExistence type="predicted"/>
<feature type="region of interest" description="Disordered" evidence="1">
    <location>
        <begin position="46"/>
        <end position="80"/>
    </location>
</feature>